<name>A0A4Y2Q1P1_ARAVE</name>
<protein>
    <submittedName>
        <fullName evidence="2">Uncharacterized protein</fullName>
    </submittedName>
</protein>
<evidence type="ECO:0000313" key="3">
    <source>
        <dbReference type="Proteomes" id="UP000499080"/>
    </source>
</evidence>
<reference evidence="2 3" key="1">
    <citation type="journal article" date="2019" name="Sci. Rep.">
        <title>Orb-weaving spider Araneus ventricosus genome elucidates the spidroin gene catalogue.</title>
        <authorList>
            <person name="Kono N."/>
            <person name="Nakamura H."/>
            <person name="Ohtoshi R."/>
            <person name="Moran D.A.P."/>
            <person name="Shinohara A."/>
            <person name="Yoshida Y."/>
            <person name="Fujiwara M."/>
            <person name="Mori M."/>
            <person name="Tomita M."/>
            <person name="Arakawa K."/>
        </authorList>
    </citation>
    <scope>NUCLEOTIDE SEQUENCE [LARGE SCALE GENOMIC DNA]</scope>
</reference>
<evidence type="ECO:0000256" key="1">
    <source>
        <dbReference type="SAM" id="MobiDB-lite"/>
    </source>
</evidence>
<sequence>MADSDRFGVYLAQEAPEELLTCKSQAVTLPYRSSLGQLNEGRHDSSGELRSNPNGHRRPWPFRKQDVPSSEWR</sequence>
<comment type="caution">
    <text evidence="2">The sequence shown here is derived from an EMBL/GenBank/DDBJ whole genome shotgun (WGS) entry which is preliminary data.</text>
</comment>
<organism evidence="2 3">
    <name type="scientific">Araneus ventricosus</name>
    <name type="common">Orbweaver spider</name>
    <name type="synonym">Epeira ventricosa</name>
    <dbReference type="NCBI Taxonomy" id="182803"/>
    <lineage>
        <taxon>Eukaryota</taxon>
        <taxon>Metazoa</taxon>
        <taxon>Ecdysozoa</taxon>
        <taxon>Arthropoda</taxon>
        <taxon>Chelicerata</taxon>
        <taxon>Arachnida</taxon>
        <taxon>Araneae</taxon>
        <taxon>Araneomorphae</taxon>
        <taxon>Entelegynae</taxon>
        <taxon>Araneoidea</taxon>
        <taxon>Araneidae</taxon>
        <taxon>Araneus</taxon>
    </lineage>
</organism>
<feature type="region of interest" description="Disordered" evidence="1">
    <location>
        <begin position="33"/>
        <end position="73"/>
    </location>
</feature>
<gene>
    <name evidence="2" type="ORF">AVEN_23055_1</name>
</gene>
<evidence type="ECO:0000313" key="2">
    <source>
        <dbReference type="EMBL" id="GBN56790.1"/>
    </source>
</evidence>
<dbReference type="AlphaFoldDB" id="A0A4Y2Q1P1"/>
<proteinExistence type="predicted"/>
<dbReference type="EMBL" id="BGPR01012591">
    <property type="protein sequence ID" value="GBN56790.1"/>
    <property type="molecule type" value="Genomic_DNA"/>
</dbReference>
<dbReference type="Proteomes" id="UP000499080">
    <property type="component" value="Unassembled WGS sequence"/>
</dbReference>
<keyword evidence="3" id="KW-1185">Reference proteome</keyword>
<accession>A0A4Y2Q1P1</accession>